<evidence type="ECO:0000313" key="4">
    <source>
        <dbReference type="EMBL" id="JAP54687.1"/>
    </source>
</evidence>
<proteinExistence type="predicted"/>
<feature type="region of interest" description="Disordered" evidence="2">
    <location>
        <begin position="433"/>
        <end position="452"/>
    </location>
</feature>
<feature type="region of interest" description="Disordered" evidence="2">
    <location>
        <begin position="694"/>
        <end position="716"/>
    </location>
</feature>
<feature type="coiled-coil region" evidence="1">
    <location>
        <begin position="572"/>
        <end position="671"/>
    </location>
</feature>
<gene>
    <name evidence="4" type="ORF">TR114636</name>
</gene>
<name>A0A0X3PX59_SCHSO</name>
<protein>
    <submittedName>
        <fullName evidence="4">Uncharacterized protein</fullName>
    </submittedName>
</protein>
<feature type="transmembrane region" description="Helical" evidence="3">
    <location>
        <begin position="846"/>
        <end position="868"/>
    </location>
</feature>
<dbReference type="AlphaFoldDB" id="A0A0X3PX59"/>
<feature type="compositionally biased region" description="Polar residues" evidence="2">
    <location>
        <begin position="121"/>
        <end position="133"/>
    </location>
</feature>
<feature type="region of interest" description="Disordered" evidence="2">
    <location>
        <begin position="113"/>
        <end position="135"/>
    </location>
</feature>
<feature type="region of interest" description="Disordered" evidence="2">
    <location>
        <begin position="374"/>
        <end position="423"/>
    </location>
</feature>
<keyword evidence="1" id="KW-0175">Coiled coil</keyword>
<keyword evidence="3" id="KW-1133">Transmembrane helix</keyword>
<feature type="compositionally biased region" description="Low complexity" evidence="2">
    <location>
        <begin position="374"/>
        <end position="396"/>
    </location>
</feature>
<keyword evidence="3" id="KW-0812">Transmembrane</keyword>
<feature type="coiled-coil region" evidence="1">
    <location>
        <begin position="178"/>
        <end position="244"/>
    </location>
</feature>
<evidence type="ECO:0000256" key="3">
    <source>
        <dbReference type="SAM" id="Phobius"/>
    </source>
</evidence>
<dbReference type="EMBL" id="GEEE01008538">
    <property type="protein sequence ID" value="JAP54687.1"/>
    <property type="molecule type" value="Transcribed_RNA"/>
</dbReference>
<feature type="region of interest" description="Disordered" evidence="2">
    <location>
        <begin position="740"/>
        <end position="763"/>
    </location>
</feature>
<feature type="compositionally biased region" description="Low complexity" evidence="2">
    <location>
        <begin position="744"/>
        <end position="758"/>
    </location>
</feature>
<feature type="compositionally biased region" description="Polar residues" evidence="2">
    <location>
        <begin position="397"/>
        <end position="408"/>
    </location>
</feature>
<sequence>MQHFGTTPEKFVTTDCRSLSNQEPFLSPQKHGFVADSQQKPNTLGISHGIIPVDVKDDSFPQFLSPRRLRSDPRRRKPEHRPMVDPDLDMYTFNRSSVSSLRRPTLDVVAEVSGENGSPEDCTNSQSETLQESSRPRYRNMLISPSDLLILGQRASKDQLLEGLRNALARVARLSDYRRQQTARNMALLQQVDQLNSDMDAAVDALRHQQNKFENERMRAVMDVRKLRAQLAEAVAMLEQSKASIDGKLTPRHPLSLSTSSELTDVSLSDEVCSLCENRPLEILTLRITVDKLETELTRQKCATEKETARLRGQLAESIADARTLRLQLARLSRSSSPPAGGGLLNEGMLPIQKISSPCNNCVRLQKLVDLLQQKQSPQQQQQTPDSPVSSTTDSVNGTSEPFSNPVNKNDDTDNNDSVPDIISGCSKDQIVAVPPSQPVSRPAADAVTQTSNHELPSASVIHALSTSSTSTQKSPLVSEVRLPFSFATPRAFDLQGSPNLPGGLFNLLESGEIESSVPSSAPALLGESLPPVLEALDTQQSPSTPSSSPFSSSSTKLCQLDESQLLQHPIVQFLNEQLKAQQETIARLKNGPTLPDRPPTSDSGEVDVGRLQERLRALEAEVESSADQLKASNIEFLELRERLTNATVERAHLKATVDGLDDQVTQLEAALYERSLELRQCRSRLSEVNAAYSLTSSSPKNSLQSPSSARGSRVGVSSSCDSVIISLDFPRNNTLMERKMDFPASSPPLDADSSSGPPSSPRTIQRFRASPAFVRLQALLTSAALAYTKTLQPYSLQAVTCLGEAGRRSAHQISALHQRLREPCSRIGGTLLLLTERLVGRRPRLILMLLLLIYVAFLHVLLINCWIQ</sequence>
<organism evidence="4">
    <name type="scientific">Schistocephalus solidus</name>
    <name type="common">Tapeworm</name>
    <dbReference type="NCBI Taxonomy" id="70667"/>
    <lineage>
        <taxon>Eukaryota</taxon>
        <taxon>Metazoa</taxon>
        <taxon>Spiralia</taxon>
        <taxon>Lophotrochozoa</taxon>
        <taxon>Platyhelminthes</taxon>
        <taxon>Cestoda</taxon>
        <taxon>Eucestoda</taxon>
        <taxon>Diphyllobothriidea</taxon>
        <taxon>Diphyllobothriidae</taxon>
        <taxon>Schistocephalus</taxon>
    </lineage>
</organism>
<reference evidence="4" key="1">
    <citation type="submission" date="2016-01" db="EMBL/GenBank/DDBJ databases">
        <title>Reference transcriptome for the parasite Schistocephalus solidus: insights into the molecular evolution of parasitism.</title>
        <authorList>
            <person name="Hebert F.O."/>
            <person name="Grambauer S."/>
            <person name="Barber I."/>
            <person name="Landry C.R."/>
            <person name="Aubin-Horth N."/>
        </authorList>
    </citation>
    <scope>NUCLEOTIDE SEQUENCE</scope>
</reference>
<evidence type="ECO:0000256" key="1">
    <source>
        <dbReference type="SAM" id="Coils"/>
    </source>
</evidence>
<keyword evidence="3" id="KW-0472">Membrane</keyword>
<evidence type="ECO:0000256" key="2">
    <source>
        <dbReference type="SAM" id="MobiDB-lite"/>
    </source>
</evidence>
<accession>A0A0X3PX59</accession>
<feature type="region of interest" description="Disordered" evidence="2">
    <location>
        <begin position="61"/>
        <end position="88"/>
    </location>
</feature>
<dbReference type="Gene3D" id="1.10.287.1490">
    <property type="match status" value="1"/>
</dbReference>